<keyword evidence="1" id="KW-1133">Transmembrane helix</keyword>
<keyword evidence="1" id="KW-0472">Membrane</keyword>
<dbReference type="RefSeq" id="WP_184729607.1">
    <property type="nucleotide sequence ID" value="NZ_JACHJG010000001.1"/>
</dbReference>
<dbReference type="AlphaFoldDB" id="A0A7W7L6V0"/>
<evidence type="ECO:0000313" key="2">
    <source>
        <dbReference type="EMBL" id="MBB4884146.1"/>
    </source>
</evidence>
<feature type="transmembrane region" description="Helical" evidence="1">
    <location>
        <begin position="12"/>
        <end position="35"/>
    </location>
</feature>
<protein>
    <submittedName>
        <fullName evidence="2">Uncharacterized protein</fullName>
    </submittedName>
</protein>
<comment type="caution">
    <text evidence="2">The sequence shown here is derived from an EMBL/GenBank/DDBJ whole genome shotgun (WGS) entry which is preliminary data.</text>
</comment>
<evidence type="ECO:0000256" key="1">
    <source>
        <dbReference type="SAM" id="Phobius"/>
    </source>
</evidence>
<dbReference type="EMBL" id="JACHJG010000001">
    <property type="protein sequence ID" value="MBB4884146.1"/>
    <property type="molecule type" value="Genomic_DNA"/>
</dbReference>
<gene>
    <name evidence="2" type="ORF">FHS38_000155</name>
</gene>
<reference evidence="2 3" key="1">
    <citation type="submission" date="2020-08" db="EMBL/GenBank/DDBJ databases">
        <title>Genomic Encyclopedia of Type Strains, Phase III (KMG-III): the genomes of soil and plant-associated and newly described type strains.</title>
        <authorList>
            <person name="Whitman W."/>
        </authorList>
    </citation>
    <scope>NUCLEOTIDE SEQUENCE [LARGE SCALE GENOMIC DNA]</scope>
    <source>
        <strain evidence="2 3">CECT 3265</strain>
    </source>
</reference>
<feature type="transmembrane region" description="Helical" evidence="1">
    <location>
        <begin position="47"/>
        <end position="69"/>
    </location>
</feature>
<name>A0A7W7L6V0_STRNE</name>
<keyword evidence="1" id="KW-0812">Transmembrane</keyword>
<proteinExistence type="predicted"/>
<evidence type="ECO:0000313" key="3">
    <source>
        <dbReference type="Proteomes" id="UP000556436"/>
    </source>
</evidence>
<sequence length="83" mass="8849">MSRGGAPMGMAARALLMTVGVVGIVAGGVVLFFWHGRIVQLTDWPRLYSGVLFRLAEAAVLYGGSWLCVRAWNGGPGNREETA</sequence>
<keyword evidence="3" id="KW-1185">Reference proteome</keyword>
<dbReference type="Proteomes" id="UP000556436">
    <property type="component" value="Unassembled WGS sequence"/>
</dbReference>
<organism evidence="2 3">
    <name type="scientific">Streptomyces netropsis</name>
    <name type="common">Streptoverticillium netropsis</name>
    <dbReference type="NCBI Taxonomy" id="55404"/>
    <lineage>
        <taxon>Bacteria</taxon>
        <taxon>Bacillati</taxon>
        <taxon>Actinomycetota</taxon>
        <taxon>Actinomycetes</taxon>
        <taxon>Kitasatosporales</taxon>
        <taxon>Streptomycetaceae</taxon>
        <taxon>Streptomyces</taxon>
    </lineage>
</organism>
<accession>A0A7W7L6V0</accession>